<dbReference type="PANTHER" id="PTHR15503">
    <property type="entry name" value="LDOC1 RELATED"/>
    <property type="match status" value="1"/>
</dbReference>
<dbReference type="InterPro" id="IPR001969">
    <property type="entry name" value="Aspartic_peptidase_AS"/>
</dbReference>
<name>A0A2Z6LZ32_TRISU</name>
<dbReference type="Proteomes" id="UP000242715">
    <property type="component" value="Unassembled WGS sequence"/>
</dbReference>
<organism evidence="2 3">
    <name type="scientific">Trifolium subterraneum</name>
    <name type="common">Subterranean clover</name>
    <dbReference type="NCBI Taxonomy" id="3900"/>
    <lineage>
        <taxon>Eukaryota</taxon>
        <taxon>Viridiplantae</taxon>
        <taxon>Streptophyta</taxon>
        <taxon>Embryophyta</taxon>
        <taxon>Tracheophyta</taxon>
        <taxon>Spermatophyta</taxon>
        <taxon>Magnoliopsida</taxon>
        <taxon>eudicotyledons</taxon>
        <taxon>Gunneridae</taxon>
        <taxon>Pentapetalae</taxon>
        <taxon>rosids</taxon>
        <taxon>fabids</taxon>
        <taxon>Fabales</taxon>
        <taxon>Fabaceae</taxon>
        <taxon>Papilionoideae</taxon>
        <taxon>50 kb inversion clade</taxon>
        <taxon>NPAAA clade</taxon>
        <taxon>Hologalegina</taxon>
        <taxon>IRL clade</taxon>
        <taxon>Trifolieae</taxon>
        <taxon>Trifolium</taxon>
    </lineage>
</organism>
<dbReference type="OrthoDB" id="2013610at2759"/>
<dbReference type="SUPFAM" id="SSF50630">
    <property type="entry name" value="Acid proteases"/>
    <property type="match status" value="1"/>
</dbReference>
<gene>
    <name evidence="2" type="ORF">TSUD_375770</name>
</gene>
<feature type="domain" description="Retrotransposon gag" evidence="1">
    <location>
        <begin position="111"/>
        <end position="200"/>
    </location>
</feature>
<accession>A0A2Z6LZ32</accession>
<dbReference type="InterPro" id="IPR005162">
    <property type="entry name" value="Retrotrans_gag_dom"/>
</dbReference>
<evidence type="ECO:0000259" key="1">
    <source>
        <dbReference type="Pfam" id="PF03732"/>
    </source>
</evidence>
<dbReference type="GO" id="GO:0004190">
    <property type="term" value="F:aspartic-type endopeptidase activity"/>
    <property type="evidence" value="ECO:0007669"/>
    <property type="project" value="InterPro"/>
</dbReference>
<evidence type="ECO:0000313" key="2">
    <source>
        <dbReference type="EMBL" id="GAU25314.1"/>
    </source>
</evidence>
<dbReference type="InterPro" id="IPR021109">
    <property type="entry name" value="Peptidase_aspartic_dom_sf"/>
</dbReference>
<dbReference type="InterPro" id="IPR032567">
    <property type="entry name" value="RTL1-rel"/>
</dbReference>
<dbReference type="Pfam" id="PF03732">
    <property type="entry name" value="Retrotrans_gag"/>
    <property type="match status" value="1"/>
</dbReference>
<dbReference type="GO" id="GO:0006508">
    <property type="term" value="P:proteolysis"/>
    <property type="evidence" value="ECO:0007669"/>
    <property type="project" value="InterPro"/>
</dbReference>
<sequence length="524" mass="58935">MPPKKVTVPAFKQMEARVEALESEISVVRTSIIDVQNTVKENHASLIALIEKWEAKGGCSNTTHNVIVSEFRHAVKKVELPMFTGEDPAGWISRSEIYFHVHETISEVKVKLAHLCMEGSTIHFFNSLLRENEDLTWEGLKEALLGRYGGHGEGDVYEQLTELKQDGTVDEYITEFEYLTAQIPKLPDKQFLGYFLHGLKTEVRGKVRSMAAMGEMSRTKLFQVTRAVEKEIKGSGSSFYRRSKTGNGSLRPSFHGSGKNNSDWVMVRSREKEYNGGARSNNIGPKQKGLCFKCGGAFHPMHQCPDKHLKILVVEDEEDEESEARVLAVEVEDSDEEKTGEICELTLNHIAYENHKTVKFQGQICGVPVLILVDSGATHNFVSQKLVQKMGWTVEETPLMSIKLGDGSRDQSQGVVKGLEMAIGEFKLTLEMHLFELGGIDVVLGMDWLKTLGDMIVNWRQQTMSFWSNKKWVTLQGIDGGDRELVALQCILSKPRWGMQNELWGIETKGVEEESVLTPTQQKQ</sequence>
<dbReference type="EMBL" id="DF973309">
    <property type="protein sequence ID" value="GAU25314.1"/>
    <property type="molecule type" value="Genomic_DNA"/>
</dbReference>
<dbReference type="PROSITE" id="PS00141">
    <property type="entry name" value="ASP_PROTEASE"/>
    <property type="match status" value="1"/>
</dbReference>
<evidence type="ECO:0000313" key="3">
    <source>
        <dbReference type="Proteomes" id="UP000242715"/>
    </source>
</evidence>
<reference evidence="3" key="1">
    <citation type="journal article" date="2017" name="Front. Plant Sci.">
        <title>Climate Clever Clovers: New Paradigm to Reduce the Environmental Footprint of Ruminants by Breeding Low Methanogenic Forages Utilizing Haplotype Variation.</title>
        <authorList>
            <person name="Kaur P."/>
            <person name="Appels R."/>
            <person name="Bayer P.E."/>
            <person name="Keeble-Gagnere G."/>
            <person name="Wang J."/>
            <person name="Hirakawa H."/>
            <person name="Shirasawa K."/>
            <person name="Vercoe P."/>
            <person name="Stefanova K."/>
            <person name="Durmic Z."/>
            <person name="Nichols P."/>
            <person name="Revell C."/>
            <person name="Isobe S.N."/>
            <person name="Edwards D."/>
            <person name="Erskine W."/>
        </authorList>
    </citation>
    <scope>NUCLEOTIDE SEQUENCE [LARGE SCALE GENOMIC DNA]</scope>
    <source>
        <strain evidence="3">cv. Daliak</strain>
    </source>
</reference>
<dbReference type="CDD" id="cd00303">
    <property type="entry name" value="retropepsin_like"/>
    <property type="match status" value="1"/>
</dbReference>
<dbReference type="AlphaFoldDB" id="A0A2Z6LZ32"/>
<dbReference type="Gene3D" id="2.40.70.10">
    <property type="entry name" value="Acid Proteases"/>
    <property type="match status" value="1"/>
</dbReference>
<proteinExistence type="predicted"/>
<keyword evidence="3" id="KW-1185">Reference proteome</keyword>
<dbReference type="PANTHER" id="PTHR15503:SF22">
    <property type="entry name" value="TRANSPOSON TY3-I GAG POLYPROTEIN"/>
    <property type="match status" value="1"/>
</dbReference>
<protein>
    <recommendedName>
        <fullName evidence="1">Retrotransposon gag domain-containing protein</fullName>
    </recommendedName>
</protein>
<feature type="non-terminal residue" evidence="2">
    <location>
        <position position="524"/>
    </location>
</feature>
<dbReference type="Pfam" id="PF08284">
    <property type="entry name" value="RVP_2"/>
    <property type="match status" value="1"/>
</dbReference>